<evidence type="ECO:0000313" key="1">
    <source>
        <dbReference type="EMBL" id="BDI30836.1"/>
    </source>
</evidence>
<dbReference type="InterPro" id="IPR045584">
    <property type="entry name" value="Pilin-like"/>
</dbReference>
<dbReference type="EMBL" id="AP025739">
    <property type="protein sequence ID" value="BDI30836.1"/>
    <property type="molecule type" value="Genomic_DNA"/>
</dbReference>
<gene>
    <name evidence="1" type="ORF">CCAX7_28870</name>
</gene>
<reference evidence="1 2" key="1">
    <citation type="journal article" date="2019" name="Int. J. Syst. Evol. Microbiol.">
        <title>Capsulimonas corticalis gen. nov., sp. nov., an aerobic capsulated bacterium, of a novel bacterial order, Capsulimonadales ord. nov., of the class Armatimonadia of the phylum Armatimonadetes.</title>
        <authorList>
            <person name="Li J."/>
            <person name="Kudo C."/>
            <person name="Tonouchi A."/>
        </authorList>
    </citation>
    <scope>NUCLEOTIDE SEQUENCE [LARGE SCALE GENOMIC DNA]</scope>
    <source>
        <strain evidence="1 2">AX-7</strain>
    </source>
</reference>
<sequence>MILRFMLIISFVVAVGVICYCAFQPPIPVPAAITPSPNAYDDFIAAGNLMKDGDKIDYAVMSRHFSGRPIDHPYTLGEKTALLQDNQRALARLRLGLTHECVNPLSRTSDFGFSKLQPFHSLDRLLTLETQVQSAKGDYPAAMDSCLDRAQYGAVLIGDHTSVDVSRGLRFQRVSFTRGWDEMRDLNSQSAAHAALRLENIDRATAPLEAMRAEEKWAGLTAIQQLAVPPNRRQDPFFRAFQRSNERHFADEMDLLIQASRRPWSPAIKTAPAGLNPIYSLAQMLEPIDNNGFQYYHTAANRRLLLTALALNAYHGATGTYPASLSQLTPRYLSSVPRDPFSPSSSPLQYKQRGETYLLYSVGPDAKDNGGAAIITISVNHRPVTGAQKYFVKSDSVGDIVAGVNK</sequence>
<protein>
    <submittedName>
        <fullName evidence="1">Uncharacterized protein</fullName>
    </submittedName>
</protein>
<accession>A0A9N7QE40</accession>
<dbReference type="Gene3D" id="3.30.700.10">
    <property type="entry name" value="Glycoprotein, Type 4 Pilin"/>
    <property type="match status" value="1"/>
</dbReference>
<evidence type="ECO:0000313" key="2">
    <source>
        <dbReference type="Proteomes" id="UP000287394"/>
    </source>
</evidence>
<dbReference type="KEGG" id="ccot:CCAX7_28870"/>
<keyword evidence="2" id="KW-1185">Reference proteome</keyword>
<proteinExistence type="predicted"/>
<dbReference type="SUPFAM" id="SSF54523">
    <property type="entry name" value="Pili subunits"/>
    <property type="match status" value="1"/>
</dbReference>
<organism evidence="1 2">
    <name type="scientific">Capsulimonas corticalis</name>
    <dbReference type="NCBI Taxonomy" id="2219043"/>
    <lineage>
        <taxon>Bacteria</taxon>
        <taxon>Bacillati</taxon>
        <taxon>Armatimonadota</taxon>
        <taxon>Armatimonadia</taxon>
        <taxon>Capsulimonadales</taxon>
        <taxon>Capsulimonadaceae</taxon>
        <taxon>Capsulimonas</taxon>
    </lineage>
</organism>
<dbReference type="AlphaFoldDB" id="A0A9N7QE40"/>
<dbReference type="Proteomes" id="UP000287394">
    <property type="component" value="Chromosome"/>
</dbReference>
<name>A0A9N7QE40_9BACT</name>